<reference evidence="1 2" key="1">
    <citation type="submission" date="2016-10" db="EMBL/GenBank/DDBJ databases">
        <authorList>
            <person name="Cai Z."/>
        </authorList>
    </citation>
    <scope>NUCLEOTIDE SEQUENCE [LARGE SCALE GENOMIC DNA]</scope>
</reference>
<dbReference type="SUPFAM" id="SSF53254">
    <property type="entry name" value="Phosphoglycerate mutase-like"/>
    <property type="match status" value="1"/>
</dbReference>
<dbReference type="InterPro" id="IPR051710">
    <property type="entry name" value="Phosphatase_SH3-domain"/>
</dbReference>
<keyword evidence="2" id="KW-1185">Reference proteome</keyword>
<dbReference type="InterPro" id="IPR013078">
    <property type="entry name" value="His_Pase_superF_clade-1"/>
</dbReference>
<dbReference type="AlphaFoldDB" id="A0A383VUI2"/>
<dbReference type="PANTHER" id="PTHR16469:SF27">
    <property type="entry name" value="UBIQUITIN-ASSOCIATED AND SH3 DOMAIN-CONTAINING BA-RELATED"/>
    <property type="match status" value="1"/>
</dbReference>
<dbReference type="Gene3D" id="3.40.50.1240">
    <property type="entry name" value="Phosphoglycerate mutase-like"/>
    <property type="match status" value="1"/>
</dbReference>
<accession>A0A383VUI2</accession>
<evidence type="ECO:0000313" key="1">
    <source>
        <dbReference type="EMBL" id="SZX68066.1"/>
    </source>
</evidence>
<evidence type="ECO:0000313" key="2">
    <source>
        <dbReference type="Proteomes" id="UP000256970"/>
    </source>
</evidence>
<dbReference type="CDD" id="cd07067">
    <property type="entry name" value="HP_PGM_like"/>
    <property type="match status" value="1"/>
</dbReference>
<dbReference type="PANTHER" id="PTHR16469">
    <property type="entry name" value="UBIQUITIN-ASSOCIATED AND SH3 DOMAIN-CONTAINING BA-RELATED"/>
    <property type="match status" value="1"/>
</dbReference>
<dbReference type="SMART" id="SM00855">
    <property type="entry name" value="PGAM"/>
    <property type="match status" value="1"/>
</dbReference>
<proteinExistence type="predicted"/>
<dbReference type="STRING" id="3088.A0A383VUI2"/>
<dbReference type="EMBL" id="FNXT01000835">
    <property type="protein sequence ID" value="SZX68066.1"/>
    <property type="molecule type" value="Genomic_DNA"/>
</dbReference>
<gene>
    <name evidence="1" type="ORF">BQ4739_LOCUS8388</name>
</gene>
<dbReference type="InterPro" id="IPR029033">
    <property type="entry name" value="His_PPase_superfam"/>
</dbReference>
<sequence length="260" mass="28752">MRHGHRQDEEDSFWHQTAARPWDPPLSVKGRVQANDVASKLGGHTIDVVITSPFRRCLQTSAGVVKQLGLQQGQWLVDWQLSEVCDPRVLFSGRHDLREKAGKRPLDSWMWDGLALQAALDKFSNEDCKLSKLPLRPVPRPGSRLPRYPENLEQGLARYSSALQEIGKSYAGKTVLVVTHGECVRMAVVLGEPHSEVFEVKHTGFVVLQQHVTAADTAAAAVPAPGAKSSSGSRAKHVPWKLVSEPGENGVFWLDDEEED</sequence>
<name>A0A383VUI2_TETOB</name>
<dbReference type="Proteomes" id="UP000256970">
    <property type="component" value="Unassembled WGS sequence"/>
</dbReference>
<evidence type="ECO:0008006" key="3">
    <source>
        <dbReference type="Google" id="ProtNLM"/>
    </source>
</evidence>
<protein>
    <recommendedName>
        <fullName evidence="3">Phosphoglycerate mutase</fullName>
    </recommendedName>
</protein>
<dbReference type="Pfam" id="PF00300">
    <property type="entry name" value="His_Phos_1"/>
    <property type="match status" value="2"/>
</dbReference>
<organism evidence="1 2">
    <name type="scientific">Tetradesmus obliquus</name>
    <name type="common">Green alga</name>
    <name type="synonym">Acutodesmus obliquus</name>
    <dbReference type="NCBI Taxonomy" id="3088"/>
    <lineage>
        <taxon>Eukaryota</taxon>
        <taxon>Viridiplantae</taxon>
        <taxon>Chlorophyta</taxon>
        <taxon>core chlorophytes</taxon>
        <taxon>Chlorophyceae</taxon>
        <taxon>CS clade</taxon>
        <taxon>Sphaeropleales</taxon>
        <taxon>Scenedesmaceae</taxon>
        <taxon>Tetradesmus</taxon>
    </lineage>
</organism>
<dbReference type="OrthoDB" id="414418at2759"/>